<dbReference type="Pfam" id="PF01612">
    <property type="entry name" value="DNA_pol_A_exo1"/>
    <property type="match status" value="1"/>
</dbReference>
<organism evidence="10 11">
    <name type="scientific">Diversispora eburnea</name>
    <dbReference type="NCBI Taxonomy" id="1213867"/>
    <lineage>
        <taxon>Eukaryota</taxon>
        <taxon>Fungi</taxon>
        <taxon>Fungi incertae sedis</taxon>
        <taxon>Mucoromycota</taxon>
        <taxon>Glomeromycotina</taxon>
        <taxon>Glomeromycetes</taxon>
        <taxon>Diversisporales</taxon>
        <taxon>Diversisporaceae</taxon>
        <taxon>Diversispora</taxon>
    </lineage>
</organism>
<dbReference type="EMBL" id="CAJVPK010000011">
    <property type="protein sequence ID" value="CAG8433078.1"/>
    <property type="molecule type" value="Genomic_DNA"/>
</dbReference>
<dbReference type="GO" id="GO:0071035">
    <property type="term" value="P:nuclear polyadenylation-dependent rRNA catabolic process"/>
    <property type="evidence" value="ECO:0007669"/>
    <property type="project" value="TreeGrafter"/>
</dbReference>
<dbReference type="InterPro" id="IPR012588">
    <property type="entry name" value="Exosome-assoc_fac_Rrp6_N"/>
</dbReference>
<evidence type="ECO:0000256" key="1">
    <source>
        <dbReference type="ARBA" id="ARBA00004123"/>
    </source>
</evidence>
<dbReference type="FunFam" id="3.30.420.10:FF:000059">
    <property type="entry name" value="Exosome complex exonuclease Rrp6"/>
    <property type="match status" value="1"/>
</dbReference>
<dbReference type="InterPro" id="IPR002121">
    <property type="entry name" value="HRDC_dom"/>
</dbReference>
<dbReference type="GO" id="GO:0003727">
    <property type="term" value="F:single-stranded RNA binding"/>
    <property type="evidence" value="ECO:0007669"/>
    <property type="project" value="TreeGrafter"/>
</dbReference>
<dbReference type="OrthoDB" id="2250022at2759"/>
<dbReference type="GO" id="GO:0071040">
    <property type="term" value="P:nuclear polyadenylation-dependent antisense transcript catabolic process"/>
    <property type="evidence" value="ECO:0007669"/>
    <property type="project" value="TreeGrafter"/>
</dbReference>
<keyword evidence="2" id="KW-0698">rRNA processing</keyword>
<dbReference type="Gene3D" id="3.30.420.10">
    <property type="entry name" value="Ribonuclease H-like superfamily/Ribonuclease H"/>
    <property type="match status" value="1"/>
</dbReference>
<sequence>MEPTKDSAITQENFKKIHKEAIKEITRYTKKQKAALSEEVTFYRTVDSQFANQLDGLSERIKTKLNQMIANFDLNGSERYEGATEAFDADTWYSDIIKMNDVLMKKAVKEVSGRRNKLAAFPSLIPTQQPLPKQLTPIAGKVHKRVRSGEVNGGHSRFIGRPQTKFEDKIDNSGAPFVPKLPDKPNSRVPLDIEGIKDGKCNPHPYHYEITNITYPSQIFEYKEPIEYLPIQSTSFTWVDKLDELLDMCRKLENSQEIAVDLEHHSYRSYLGFTCLLQISTREEDFVVDVLELRSRLHLLNKSFTNPNILKVLHGADYDIIWLQKDFGVYVVNLFDTGVASHVLEMPQHSLAYLLKHYCNVVADKKYQLADWRLRPLTEEMLNYARADTHYLLYIYDLMRNELITSSSDQLTLDRLKETFDRSAQVSLRVHATFRYNKSGEGPGGYKKLLAKWNASFNEKQALHEWRDCIARLKDEGIVYVLPNKMLSLLAEKMPENLDEIGECLGYIPPLVRANVFDVIMQIVNAKSKTSQASTSTLNNPTTQYKVVYNKESLNQMEVFESEKISASILNNTITRDNVVYNKESQSSNQMEGIEPTGGLILDVPGLKYRGSDFSKNESLLFGDTLNNETKIRDEVKGRVAEIVSSFKSFVPVLPRLITTKTSVKRPFEDEDVADKKDRRNRLRKEESIDSKNTEIKEEKIKEETIGTTSAITNQDISTTTQKDTSTTSQQYNSTFSQYEKNWLRCCMVM</sequence>
<dbReference type="Pfam" id="PF00570">
    <property type="entry name" value="HRDC"/>
    <property type="match status" value="1"/>
</dbReference>
<evidence type="ECO:0000256" key="2">
    <source>
        <dbReference type="ARBA" id="ARBA00022552"/>
    </source>
</evidence>
<evidence type="ECO:0000256" key="5">
    <source>
        <dbReference type="ARBA" id="ARBA00022835"/>
    </source>
</evidence>
<feature type="domain" description="HRDC" evidence="9">
    <location>
        <begin position="453"/>
        <end position="534"/>
    </location>
</feature>
<comment type="similarity">
    <text evidence="8">Belongs to the exosome component 10/RRP6 family.</text>
</comment>
<dbReference type="PANTHER" id="PTHR12124:SF47">
    <property type="entry name" value="EXOSOME COMPONENT 10"/>
    <property type="match status" value="1"/>
</dbReference>
<evidence type="ECO:0000313" key="11">
    <source>
        <dbReference type="Proteomes" id="UP000789706"/>
    </source>
</evidence>
<dbReference type="GO" id="GO:0005730">
    <property type="term" value="C:nucleolus"/>
    <property type="evidence" value="ECO:0007669"/>
    <property type="project" value="TreeGrafter"/>
</dbReference>
<dbReference type="GO" id="GO:0000467">
    <property type="term" value="P:exonucleolytic trimming to generate mature 3'-end of 5.8S rRNA from tricistronic rRNA transcript (SSU-rRNA, 5.8S rRNA, LSU-rRNA)"/>
    <property type="evidence" value="ECO:0007669"/>
    <property type="project" value="InterPro"/>
</dbReference>
<dbReference type="GO" id="GO:0000166">
    <property type="term" value="F:nucleotide binding"/>
    <property type="evidence" value="ECO:0007669"/>
    <property type="project" value="InterPro"/>
</dbReference>
<dbReference type="GO" id="GO:0071038">
    <property type="term" value="P:TRAMP-dependent tRNA surveillance pathway"/>
    <property type="evidence" value="ECO:0007669"/>
    <property type="project" value="TreeGrafter"/>
</dbReference>
<evidence type="ECO:0000256" key="3">
    <source>
        <dbReference type="ARBA" id="ARBA00022722"/>
    </source>
</evidence>
<proteinExistence type="inferred from homology"/>
<keyword evidence="3" id="KW-0540">Nuclease</keyword>
<dbReference type="Proteomes" id="UP000789706">
    <property type="component" value="Unassembled WGS sequence"/>
</dbReference>
<dbReference type="InterPro" id="IPR012337">
    <property type="entry name" value="RNaseH-like_sf"/>
</dbReference>
<comment type="caution">
    <text evidence="10">The sequence shown here is derived from an EMBL/GenBank/DDBJ whole genome shotgun (WGS) entry which is preliminary data.</text>
</comment>
<keyword evidence="7" id="KW-0539">Nucleus</keyword>
<dbReference type="InterPro" id="IPR010997">
    <property type="entry name" value="HRDC-like_sf"/>
</dbReference>
<dbReference type="InterPro" id="IPR049559">
    <property type="entry name" value="Rrp6p-like_exo"/>
</dbReference>
<keyword evidence="11" id="KW-1185">Reference proteome</keyword>
<dbReference type="PROSITE" id="PS50967">
    <property type="entry name" value="HRDC"/>
    <property type="match status" value="1"/>
</dbReference>
<dbReference type="InterPro" id="IPR036397">
    <property type="entry name" value="RNaseH_sf"/>
</dbReference>
<dbReference type="Pfam" id="PF08066">
    <property type="entry name" value="PMC2NT"/>
    <property type="match status" value="1"/>
</dbReference>
<dbReference type="SMART" id="SM00474">
    <property type="entry name" value="35EXOc"/>
    <property type="match status" value="1"/>
</dbReference>
<evidence type="ECO:0000256" key="6">
    <source>
        <dbReference type="ARBA" id="ARBA00022839"/>
    </source>
</evidence>
<name>A0A9N8UVZ9_9GLOM</name>
<dbReference type="GO" id="GO:0071044">
    <property type="term" value="P:histone mRNA catabolic process"/>
    <property type="evidence" value="ECO:0007669"/>
    <property type="project" value="TreeGrafter"/>
</dbReference>
<keyword evidence="5" id="KW-0271">Exosome</keyword>
<dbReference type="InterPro" id="IPR002562">
    <property type="entry name" value="3'-5'_exonuclease_dom"/>
</dbReference>
<dbReference type="GO" id="GO:0071051">
    <property type="term" value="P:poly(A)-dependent snoRNA 3'-end processing"/>
    <property type="evidence" value="ECO:0007669"/>
    <property type="project" value="TreeGrafter"/>
</dbReference>
<dbReference type="SUPFAM" id="SSF47819">
    <property type="entry name" value="HRDC-like"/>
    <property type="match status" value="1"/>
</dbReference>
<evidence type="ECO:0000313" key="10">
    <source>
        <dbReference type="EMBL" id="CAG8433078.1"/>
    </source>
</evidence>
<dbReference type="AlphaFoldDB" id="A0A9N8UVZ9"/>
<comment type="subcellular location">
    <subcellularLocation>
        <location evidence="1">Nucleus</location>
    </subcellularLocation>
</comment>
<dbReference type="GO" id="GO:0000175">
    <property type="term" value="F:3'-5'-RNA exonuclease activity"/>
    <property type="evidence" value="ECO:0007669"/>
    <property type="project" value="InterPro"/>
</dbReference>
<dbReference type="GO" id="GO:0071039">
    <property type="term" value="P:nuclear polyadenylation-dependent CUT catabolic process"/>
    <property type="evidence" value="ECO:0007669"/>
    <property type="project" value="TreeGrafter"/>
</dbReference>
<gene>
    <name evidence="10" type="ORF">DEBURN_LOCUS328</name>
</gene>
<dbReference type="GO" id="GO:0000176">
    <property type="term" value="C:nuclear exosome (RNase complex)"/>
    <property type="evidence" value="ECO:0007669"/>
    <property type="project" value="InterPro"/>
</dbReference>
<dbReference type="Gene3D" id="1.10.150.80">
    <property type="entry name" value="HRDC domain"/>
    <property type="match status" value="1"/>
</dbReference>
<reference evidence="10" key="1">
    <citation type="submission" date="2021-06" db="EMBL/GenBank/DDBJ databases">
        <authorList>
            <person name="Kallberg Y."/>
            <person name="Tangrot J."/>
            <person name="Rosling A."/>
        </authorList>
    </citation>
    <scope>NUCLEOTIDE SEQUENCE</scope>
    <source>
        <strain evidence="10">AZ414A</strain>
    </source>
</reference>
<evidence type="ECO:0000259" key="9">
    <source>
        <dbReference type="PROSITE" id="PS50967"/>
    </source>
</evidence>
<dbReference type="SUPFAM" id="SSF53098">
    <property type="entry name" value="Ribonuclease H-like"/>
    <property type="match status" value="1"/>
</dbReference>
<evidence type="ECO:0000256" key="4">
    <source>
        <dbReference type="ARBA" id="ARBA00022801"/>
    </source>
</evidence>
<dbReference type="InterPro" id="IPR045092">
    <property type="entry name" value="Rrp6-like"/>
</dbReference>
<accession>A0A9N8UVZ9</accession>
<keyword evidence="4" id="KW-0378">Hydrolase</keyword>
<protein>
    <submittedName>
        <fullName evidence="10">10707_t:CDS:1</fullName>
    </submittedName>
</protein>
<keyword evidence="6" id="KW-0269">Exonuclease</keyword>
<dbReference type="CDD" id="cd06147">
    <property type="entry name" value="Rrp6p_like_exo"/>
    <property type="match status" value="1"/>
</dbReference>
<dbReference type="PANTHER" id="PTHR12124">
    <property type="entry name" value="POLYMYOSITIS/SCLERODERMA AUTOANTIGEN-RELATED"/>
    <property type="match status" value="1"/>
</dbReference>
<dbReference type="GO" id="GO:0071037">
    <property type="term" value="P:nuclear polyadenylation-dependent snRNA catabolic process"/>
    <property type="evidence" value="ECO:0007669"/>
    <property type="project" value="TreeGrafter"/>
</dbReference>
<evidence type="ECO:0000256" key="7">
    <source>
        <dbReference type="ARBA" id="ARBA00023242"/>
    </source>
</evidence>
<dbReference type="GO" id="GO:0071036">
    <property type="term" value="P:nuclear polyadenylation-dependent snoRNA catabolic process"/>
    <property type="evidence" value="ECO:0007669"/>
    <property type="project" value="TreeGrafter"/>
</dbReference>
<dbReference type="InterPro" id="IPR044876">
    <property type="entry name" value="HRDC_dom_sf"/>
</dbReference>
<evidence type="ECO:0000256" key="8">
    <source>
        <dbReference type="ARBA" id="ARBA00043957"/>
    </source>
</evidence>